<keyword evidence="6" id="KW-1185">Reference proteome</keyword>
<dbReference type="PANTHER" id="PTHR48081:SF33">
    <property type="entry name" value="KYNURENINE FORMAMIDASE"/>
    <property type="match status" value="1"/>
</dbReference>
<gene>
    <name evidence="3" type="ORF">F896_00409</name>
    <name evidence="4" type="ORF">Q3V53_16360</name>
</gene>
<evidence type="ECO:0000313" key="5">
    <source>
        <dbReference type="Proteomes" id="UP000016203"/>
    </source>
</evidence>
<dbReference type="Pfam" id="PF20434">
    <property type="entry name" value="BD-FAE"/>
    <property type="match status" value="1"/>
</dbReference>
<proteinExistence type="predicted"/>
<dbReference type="InterPro" id="IPR050300">
    <property type="entry name" value="GDXG_lipolytic_enzyme"/>
</dbReference>
<sequence length="251" mass="28611">MKLYDNSRTVANEQDILVEFQQRSLLSYQQHPCIQNIAYAATARSCLDLFPLAQARKTVVFVHGGYWQWCNKSDFAFIAADVVANNMQCVLLEYDLAPQRSMGEIVKQIQQALDFIQQQAWSTQDIILVGHSAGAHLSALMLNHPAVSEAVLLSGIYDLAPIQQTHLNAALNLSEHEIRQYSPILIEAAVPKPYTILCGAEELDELIWQSQSYFHQRKDIDPDFVSFQLPDNTHHYNILDEYFHRRLTAHT</sequence>
<dbReference type="EMBL" id="AQFL01000004">
    <property type="protein sequence ID" value="EOR10281.1"/>
    <property type="molecule type" value="Genomic_DNA"/>
</dbReference>
<dbReference type="Gene3D" id="3.40.50.1820">
    <property type="entry name" value="alpha/beta hydrolase"/>
    <property type="match status" value="1"/>
</dbReference>
<dbReference type="RefSeq" id="WP_016162387.1">
    <property type="nucleotide sequence ID" value="NZ_JAKZGC010000016.1"/>
</dbReference>
<evidence type="ECO:0000259" key="2">
    <source>
        <dbReference type="Pfam" id="PF20434"/>
    </source>
</evidence>
<evidence type="ECO:0000313" key="6">
    <source>
        <dbReference type="Proteomes" id="UP001168902"/>
    </source>
</evidence>
<accession>R9BD42</accession>
<dbReference type="InterPro" id="IPR049492">
    <property type="entry name" value="BD-FAE-like_dom"/>
</dbReference>
<keyword evidence="1 4" id="KW-0378">Hydrolase</keyword>
<dbReference type="SUPFAM" id="SSF53474">
    <property type="entry name" value="alpha/beta-Hydrolases"/>
    <property type="match status" value="1"/>
</dbReference>
<dbReference type="OrthoDB" id="9771666at2"/>
<dbReference type="Proteomes" id="UP000016203">
    <property type="component" value="Unassembled WGS sequence"/>
</dbReference>
<organism evidence="3 5">
    <name type="scientific">Acinetobacter genomosp. 15BJ</name>
    <dbReference type="NCBI Taxonomy" id="106651"/>
    <lineage>
        <taxon>Bacteria</taxon>
        <taxon>Pseudomonadati</taxon>
        <taxon>Pseudomonadota</taxon>
        <taxon>Gammaproteobacteria</taxon>
        <taxon>Moraxellales</taxon>
        <taxon>Moraxellaceae</taxon>
        <taxon>Acinetobacter</taxon>
    </lineage>
</organism>
<dbReference type="GO" id="GO:0016787">
    <property type="term" value="F:hydrolase activity"/>
    <property type="evidence" value="ECO:0007669"/>
    <property type="project" value="UniProtKB-KW"/>
</dbReference>
<dbReference type="PANTHER" id="PTHR48081">
    <property type="entry name" value="AB HYDROLASE SUPERFAMILY PROTEIN C4A8.06C"/>
    <property type="match status" value="1"/>
</dbReference>
<dbReference type="AlphaFoldDB" id="R9BD42"/>
<dbReference type="Proteomes" id="UP001168902">
    <property type="component" value="Unassembled WGS sequence"/>
</dbReference>
<dbReference type="PATRIC" id="fig|1217699.3.peg.393"/>
<name>R9BD42_9GAMM</name>
<dbReference type="HOGENOM" id="CLU_012494_4_7_6"/>
<evidence type="ECO:0000313" key="4">
    <source>
        <dbReference type="EMBL" id="MDO3658738.1"/>
    </source>
</evidence>
<comment type="caution">
    <text evidence="3">The sequence shown here is derived from an EMBL/GenBank/DDBJ whole genome shotgun (WGS) entry which is preliminary data.</text>
</comment>
<reference evidence="4 6" key="2">
    <citation type="submission" date="2023-07" db="EMBL/GenBank/DDBJ databases">
        <title>A novel proteolytic Acinetobacter species.</title>
        <authorList>
            <person name="Nemec A."/>
            <person name="Radolfova-Krizova L."/>
        </authorList>
    </citation>
    <scope>NUCLEOTIDE SEQUENCE [LARGE SCALE GENOMIC DNA]</scope>
    <source>
        <strain evidence="4 6">NIPH 1865</strain>
    </source>
</reference>
<dbReference type="InterPro" id="IPR029058">
    <property type="entry name" value="AB_hydrolase_fold"/>
</dbReference>
<dbReference type="EMBL" id="JAUMJH010000049">
    <property type="protein sequence ID" value="MDO3658738.1"/>
    <property type="molecule type" value="Genomic_DNA"/>
</dbReference>
<evidence type="ECO:0000313" key="3">
    <source>
        <dbReference type="EMBL" id="EOR10281.1"/>
    </source>
</evidence>
<reference evidence="3 5" key="1">
    <citation type="submission" date="2013-03" db="EMBL/GenBank/DDBJ databases">
        <title>The Genome Sequence of Acinetobacter sp. CIP 110321.</title>
        <authorList>
            <consortium name="The Broad Institute Genome Sequencing Platform"/>
            <consortium name="The Broad Institute Genome Sequencing Center for Infectious Disease"/>
            <person name="Cerqueira G."/>
            <person name="Feldgarden M."/>
            <person name="Courvalin P."/>
            <person name="Perichon B."/>
            <person name="Grillot-Courvalin C."/>
            <person name="Clermont D."/>
            <person name="Rocha E."/>
            <person name="Yoon E.-J."/>
            <person name="Nemec A."/>
            <person name="Walker B."/>
            <person name="Young S.K."/>
            <person name="Zeng Q."/>
            <person name="Gargeya S."/>
            <person name="Fitzgerald M."/>
            <person name="Haas B."/>
            <person name="Abouelleil A."/>
            <person name="Alvarado L."/>
            <person name="Arachchi H.M."/>
            <person name="Berlin A.M."/>
            <person name="Chapman S.B."/>
            <person name="Dewar J."/>
            <person name="Goldberg J."/>
            <person name="Griggs A."/>
            <person name="Gujja S."/>
            <person name="Hansen M."/>
            <person name="Howarth C."/>
            <person name="Imamovic A."/>
            <person name="Larimer J."/>
            <person name="McCowan C."/>
            <person name="Murphy C."/>
            <person name="Neiman D."/>
            <person name="Pearson M."/>
            <person name="Priest M."/>
            <person name="Roberts A."/>
            <person name="Saif S."/>
            <person name="Shea T."/>
            <person name="Sisk P."/>
            <person name="Sykes S."/>
            <person name="Wortman J."/>
            <person name="Nusbaum C."/>
            <person name="Birren B."/>
        </authorList>
    </citation>
    <scope>NUCLEOTIDE SEQUENCE [LARGE SCALE GENOMIC DNA]</scope>
    <source>
        <strain evidence="3 5">CIP 110321</strain>
    </source>
</reference>
<evidence type="ECO:0000256" key="1">
    <source>
        <dbReference type="ARBA" id="ARBA00022801"/>
    </source>
</evidence>
<feature type="domain" description="BD-FAE-like" evidence="2">
    <location>
        <begin position="55"/>
        <end position="141"/>
    </location>
</feature>
<protein>
    <submittedName>
        <fullName evidence="4">Alpha/beta hydrolase</fullName>
    </submittedName>
</protein>